<dbReference type="AlphaFoldDB" id="A0A2V3ZTU1"/>
<dbReference type="InterPro" id="IPR025345">
    <property type="entry name" value="DUF4249"/>
</dbReference>
<accession>A0A2V3ZTU1</accession>
<dbReference type="Pfam" id="PF14054">
    <property type="entry name" value="DUF4249"/>
    <property type="match status" value="1"/>
</dbReference>
<dbReference type="OrthoDB" id="1115935at2"/>
<dbReference type="RefSeq" id="WP_110362126.1">
    <property type="nucleotide sequence ID" value="NZ_QFLI01000009.1"/>
</dbReference>
<gene>
    <name evidence="1" type="ORF">DF185_17845</name>
</gene>
<name>A0A2V3ZTU1_9BACT</name>
<evidence type="ECO:0000313" key="2">
    <source>
        <dbReference type="Proteomes" id="UP000248079"/>
    </source>
</evidence>
<evidence type="ECO:0000313" key="1">
    <source>
        <dbReference type="EMBL" id="PXX97831.1"/>
    </source>
</evidence>
<reference evidence="1 2" key="1">
    <citation type="submission" date="2018-05" db="EMBL/GenBank/DDBJ databases">
        <title>Marinifilum breve JC075T sp. nov., a marine bacterium isolated from Yongle Blue Hole in the South China Sea.</title>
        <authorList>
            <person name="Fu T."/>
        </authorList>
    </citation>
    <scope>NUCLEOTIDE SEQUENCE [LARGE SCALE GENOMIC DNA]</scope>
    <source>
        <strain evidence="1 2">JC075</strain>
    </source>
</reference>
<proteinExistence type="predicted"/>
<comment type="caution">
    <text evidence="1">The sequence shown here is derived from an EMBL/GenBank/DDBJ whole genome shotgun (WGS) entry which is preliminary data.</text>
</comment>
<organism evidence="1 2">
    <name type="scientific">Marinifilum breve</name>
    <dbReference type="NCBI Taxonomy" id="2184082"/>
    <lineage>
        <taxon>Bacteria</taxon>
        <taxon>Pseudomonadati</taxon>
        <taxon>Bacteroidota</taxon>
        <taxon>Bacteroidia</taxon>
        <taxon>Marinilabiliales</taxon>
        <taxon>Marinifilaceae</taxon>
    </lineage>
</organism>
<evidence type="ECO:0008006" key="3">
    <source>
        <dbReference type="Google" id="ProtNLM"/>
    </source>
</evidence>
<keyword evidence="2" id="KW-1185">Reference proteome</keyword>
<sequence>MYYNTIIKLLKIILVLFVLVNSCTEKYFPNIDSTAGLLVVDGRITNDQTQFEVNLYRSVEIESHDSLLFETGAQIITHCDDGTSILMSEMSPGKYINMNPSFKGEVGKTYWIEITTKNGKIFESNPEIMLSPISISNIYGEVDKIIIDKNESTNAVKFYFDLQNPANDSDFYLWEYQASFEWHTISNIPKSENPAYICYPEERSNRVHIYNASNLEVKSLKHLQAAFITEHEVKLNYEYYFQVHAFTISEECYKFWSNIKKVSQSNGTLFDVIPANVEGNIQCCNGDDQILGYFQVSSHTQNADSFKADNYNIKFSQETIKCRTSQISSLEYDPKKHHIIEVITLPKGEIAYKVKPNFCYDCSLKYSRTKPSFWVD</sequence>
<dbReference type="EMBL" id="QFLI01000009">
    <property type="protein sequence ID" value="PXX97831.1"/>
    <property type="molecule type" value="Genomic_DNA"/>
</dbReference>
<protein>
    <recommendedName>
        <fullName evidence="3">DUF4249 domain-containing protein</fullName>
    </recommendedName>
</protein>
<dbReference type="Proteomes" id="UP000248079">
    <property type="component" value="Unassembled WGS sequence"/>
</dbReference>